<evidence type="ECO:0000313" key="1">
    <source>
        <dbReference type="EMBL" id="AFV81276.1"/>
    </source>
</evidence>
<evidence type="ECO:0000313" key="2">
    <source>
        <dbReference type="Proteomes" id="UP000009398"/>
    </source>
</evidence>
<dbReference type="OrthoDB" id="20395at10239"/>
<reference evidence="1 2" key="1">
    <citation type="journal article" date="2012" name="J. Virol.">
        <title>Genome Sequence of Temperate Vibrio parahaemolyticus Bacteriophage vB_VpaS_MAR10.</title>
        <authorList>
            <person name="Alanis Villa A."/>
            <person name="Kropinski A.M."/>
            <person name="Abbasifar R."/>
            <person name="Abbasifar A."/>
            <person name="Griffiths M.W."/>
        </authorList>
    </citation>
    <scope>NUCLEOTIDE SEQUENCE [LARGE SCALE GENOMIC DNA]</scope>
</reference>
<organism evidence="1 2">
    <name type="scientific">Vibrio phage vB_VpaS_MAR10</name>
    <dbReference type="NCBI Taxonomy" id="1229755"/>
    <lineage>
        <taxon>Viruses</taxon>
        <taxon>Duplodnaviria</taxon>
        <taxon>Heunggongvirae</taxon>
        <taxon>Uroviricota</taxon>
        <taxon>Caudoviricetes</taxon>
        <taxon>Mardecavirus</taxon>
        <taxon>Mardecavirus MAR10</taxon>
    </lineage>
</organism>
<dbReference type="EMBL" id="JX556418">
    <property type="protein sequence ID" value="AFV81276.1"/>
    <property type="molecule type" value="Genomic_DNA"/>
</dbReference>
<keyword evidence="2" id="KW-1185">Reference proteome</keyword>
<gene>
    <name evidence="1" type="ORF">MAR10_043</name>
</gene>
<dbReference type="Proteomes" id="UP000009398">
    <property type="component" value="Segment"/>
</dbReference>
<dbReference type="GeneID" id="14181775"/>
<accession>K7R6D9</accession>
<dbReference type="KEGG" id="vg:14181775"/>
<proteinExistence type="predicted"/>
<dbReference type="RefSeq" id="YP_007111890.1">
    <property type="nucleotide sequence ID" value="NC_019713.1"/>
</dbReference>
<protein>
    <submittedName>
        <fullName evidence="1">Uncharacterized protein</fullName>
    </submittedName>
</protein>
<name>K7R6D9_9CAUD</name>
<sequence>MAFQTGTASGYKDLMAKLRTFATANGWESVKYSNPSSGEHELVLKSTGPGGDDSIHVGYRTVTNTASDYFNWDLWTSQVYTGGDFWSQAGQSPRRCLLLWNNNIPYWFVVTKRSIVVVANVSTTYHVSYNGLITPYTSKGHWVAPLASGASSSVNTLRWSDTSANVGGLQKVNGTATITIRDKDGNWANVHTMYPHSGGGPILLNGYSSGNKAVQQYIYFASDRVLGEPENLFYVNGATLQPGQTLNNEQGNFVCIPNIFRSGVQDFYAVRLV</sequence>